<evidence type="ECO:0000259" key="8">
    <source>
        <dbReference type="PROSITE" id="PS50928"/>
    </source>
</evidence>
<evidence type="ECO:0000256" key="2">
    <source>
        <dbReference type="ARBA" id="ARBA00022448"/>
    </source>
</evidence>
<keyword evidence="4 7" id="KW-0812">Transmembrane</keyword>
<sequence length="363" mass="40952">MSFMKHRFNFLTALAFIGPALLIYLFYFIIPIPSSMYYSFFQWNGLPSHYKVSTPIFKRLEKEQGFPKELSKQLKPLRNKKFQQEETFLAAIEEHIGAGKLQAYRSQFLEYGYAGKKYVGFGNWNALFHDPIFWKAFINNIILVIASIALQIPAGIILGVFISSSMRGTRLFKLVYFIPMMISSVAIGITWIYVYEPNFGLFNSFLRLLGLDVLAKGWLGDPNLALGSVIVATCWQFIPFYMILFAAALSGIPKDMYEASSIDGATRVQAFFKITLPLLANTIRVACVLSLTGSLRFFDLIYVMTGGGPNRSSELLATYMFEQAFTSFKMGYGSTIAVFMFLVSFALAMLTLRSGKKHDEAHA</sequence>
<feature type="domain" description="ABC transmembrane type-1" evidence="8">
    <location>
        <begin position="137"/>
        <end position="351"/>
    </location>
</feature>
<comment type="subcellular location">
    <subcellularLocation>
        <location evidence="1 7">Cell membrane</location>
        <topology evidence="1 7">Multi-pass membrane protein</topology>
    </subcellularLocation>
</comment>
<dbReference type="InterPro" id="IPR000515">
    <property type="entry name" value="MetI-like"/>
</dbReference>
<keyword evidence="6 7" id="KW-0472">Membrane</keyword>
<evidence type="ECO:0000313" key="10">
    <source>
        <dbReference type="Proteomes" id="UP000230821"/>
    </source>
</evidence>
<reference evidence="9 10" key="1">
    <citation type="submission" date="2017-10" db="EMBL/GenBank/DDBJ databases">
        <title>Novel microbial diversity and functional potential in the marine mammal oral microbiome.</title>
        <authorList>
            <person name="Dudek N.K."/>
            <person name="Sun C.L."/>
            <person name="Burstein D."/>
            <person name="Kantor R.S."/>
            <person name="Aliaga Goltsman D.S."/>
            <person name="Bik E.M."/>
            <person name="Thomas B.C."/>
            <person name="Banfield J.F."/>
            <person name="Relman D.A."/>
        </authorList>
    </citation>
    <scope>NUCLEOTIDE SEQUENCE [LARGE SCALE GENOMIC DNA]</scope>
    <source>
        <strain evidence="9">DOLJORAL78_47_16</strain>
    </source>
</reference>
<dbReference type="Proteomes" id="UP000230821">
    <property type="component" value="Unassembled WGS sequence"/>
</dbReference>
<dbReference type="PROSITE" id="PS50928">
    <property type="entry name" value="ABC_TM1"/>
    <property type="match status" value="1"/>
</dbReference>
<evidence type="ECO:0000256" key="7">
    <source>
        <dbReference type="RuleBase" id="RU363032"/>
    </source>
</evidence>
<feature type="transmembrane region" description="Helical" evidence="7">
    <location>
        <begin position="174"/>
        <end position="194"/>
    </location>
</feature>
<proteinExistence type="inferred from homology"/>
<dbReference type="PANTHER" id="PTHR30193">
    <property type="entry name" value="ABC TRANSPORTER PERMEASE PROTEIN"/>
    <property type="match status" value="1"/>
</dbReference>
<dbReference type="SUPFAM" id="SSF161098">
    <property type="entry name" value="MetI-like"/>
    <property type="match status" value="1"/>
</dbReference>
<feature type="transmembrane region" description="Helical" evidence="7">
    <location>
        <begin position="330"/>
        <end position="352"/>
    </location>
</feature>
<dbReference type="GO" id="GO:0005886">
    <property type="term" value="C:plasma membrane"/>
    <property type="evidence" value="ECO:0007669"/>
    <property type="project" value="UniProtKB-SubCell"/>
</dbReference>
<dbReference type="Gene3D" id="1.10.3720.10">
    <property type="entry name" value="MetI-like"/>
    <property type="match status" value="1"/>
</dbReference>
<dbReference type="AlphaFoldDB" id="A0A2G6KBE0"/>
<dbReference type="GO" id="GO:0055085">
    <property type="term" value="P:transmembrane transport"/>
    <property type="evidence" value="ECO:0007669"/>
    <property type="project" value="InterPro"/>
</dbReference>
<protein>
    <submittedName>
        <fullName evidence="9">ABC transporter permease</fullName>
    </submittedName>
</protein>
<keyword evidence="3" id="KW-1003">Cell membrane</keyword>
<feature type="transmembrane region" description="Helical" evidence="7">
    <location>
        <begin position="137"/>
        <end position="162"/>
    </location>
</feature>
<evidence type="ECO:0000256" key="1">
    <source>
        <dbReference type="ARBA" id="ARBA00004651"/>
    </source>
</evidence>
<dbReference type="CDD" id="cd06261">
    <property type="entry name" value="TM_PBP2"/>
    <property type="match status" value="1"/>
</dbReference>
<organism evidence="9 10">
    <name type="scientific">candidate division KSB3 bacterium</name>
    <dbReference type="NCBI Taxonomy" id="2044937"/>
    <lineage>
        <taxon>Bacteria</taxon>
        <taxon>candidate division KSB3</taxon>
    </lineage>
</organism>
<accession>A0A2G6KBE0</accession>
<dbReference type="Pfam" id="PF00528">
    <property type="entry name" value="BPD_transp_1"/>
    <property type="match status" value="1"/>
</dbReference>
<keyword evidence="5 7" id="KW-1133">Transmembrane helix</keyword>
<evidence type="ECO:0000256" key="3">
    <source>
        <dbReference type="ARBA" id="ARBA00022475"/>
    </source>
</evidence>
<evidence type="ECO:0000256" key="5">
    <source>
        <dbReference type="ARBA" id="ARBA00022989"/>
    </source>
</evidence>
<feature type="transmembrane region" description="Helical" evidence="7">
    <location>
        <begin position="7"/>
        <end position="30"/>
    </location>
</feature>
<gene>
    <name evidence="9" type="ORF">CSA56_13720</name>
</gene>
<name>A0A2G6KBE0_9BACT</name>
<evidence type="ECO:0000256" key="6">
    <source>
        <dbReference type="ARBA" id="ARBA00023136"/>
    </source>
</evidence>
<evidence type="ECO:0000313" key="9">
    <source>
        <dbReference type="EMBL" id="PIE32983.1"/>
    </source>
</evidence>
<feature type="transmembrane region" description="Helical" evidence="7">
    <location>
        <begin position="224"/>
        <end position="249"/>
    </location>
</feature>
<dbReference type="InterPro" id="IPR051393">
    <property type="entry name" value="ABC_transporter_permease"/>
</dbReference>
<feature type="transmembrane region" description="Helical" evidence="7">
    <location>
        <begin position="270"/>
        <end position="291"/>
    </location>
</feature>
<comment type="caution">
    <text evidence="9">The sequence shown here is derived from an EMBL/GenBank/DDBJ whole genome shotgun (WGS) entry which is preliminary data.</text>
</comment>
<keyword evidence="2 7" id="KW-0813">Transport</keyword>
<dbReference type="EMBL" id="PDSK01000105">
    <property type="protein sequence ID" value="PIE32983.1"/>
    <property type="molecule type" value="Genomic_DNA"/>
</dbReference>
<dbReference type="PANTHER" id="PTHR30193:SF37">
    <property type="entry name" value="INNER MEMBRANE ABC TRANSPORTER PERMEASE PROTEIN YCJO"/>
    <property type="match status" value="1"/>
</dbReference>
<evidence type="ECO:0000256" key="4">
    <source>
        <dbReference type="ARBA" id="ARBA00022692"/>
    </source>
</evidence>
<dbReference type="InterPro" id="IPR035906">
    <property type="entry name" value="MetI-like_sf"/>
</dbReference>
<comment type="similarity">
    <text evidence="7">Belongs to the binding-protein-dependent transport system permease family.</text>
</comment>